<name>A0ABU2YFE2_9FLAO</name>
<evidence type="ECO:0000313" key="2">
    <source>
        <dbReference type="Proteomes" id="UP001254488"/>
    </source>
</evidence>
<accession>A0ABU2YFE2</accession>
<gene>
    <name evidence="1" type="ORF">RM538_12900</name>
</gene>
<reference evidence="1 2" key="1">
    <citation type="submission" date="2023-09" db="EMBL/GenBank/DDBJ databases">
        <authorList>
            <person name="Rey-Velasco X."/>
        </authorList>
    </citation>
    <scope>NUCLEOTIDE SEQUENCE [LARGE SCALE GENOMIC DNA]</scope>
    <source>
        <strain evidence="1 2">W242</strain>
    </source>
</reference>
<evidence type="ECO:0000313" key="1">
    <source>
        <dbReference type="EMBL" id="MDT0556909.1"/>
    </source>
</evidence>
<dbReference type="SUPFAM" id="SSF55961">
    <property type="entry name" value="Bet v1-like"/>
    <property type="match status" value="1"/>
</dbReference>
<dbReference type="RefSeq" id="WP_311333855.1">
    <property type="nucleotide sequence ID" value="NZ_JAVRHZ010000009.1"/>
</dbReference>
<dbReference type="InterPro" id="IPR023393">
    <property type="entry name" value="START-like_dom_sf"/>
</dbReference>
<proteinExistence type="predicted"/>
<keyword evidence="2" id="KW-1185">Reference proteome</keyword>
<sequence length="151" mass="17613">MTTIKLHTIINTSCEEAFNLSRDIDFHTKSASQTNEKAIAGKMKGKIGLNETVTWKGKHFGFYLKHTSKIIQFEAPNFFTDIMIKGHFTYFAHQHFFKEIDNETHMEDVVRYKVPYGIIGKFFNKFFLKKHLETFLKQRNSAIKNTLEAVS</sequence>
<dbReference type="Gene3D" id="3.30.530.20">
    <property type="match status" value="1"/>
</dbReference>
<organism evidence="1 2">
    <name type="scientific">Patiriisocius hiemis</name>
    <dbReference type="NCBI Taxonomy" id="3075604"/>
    <lineage>
        <taxon>Bacteria</taxon>
        <taxon>Pseudomonadati</taxon>
        <taxon>Bacteroidota</taxon>
        <taxon>Flavobacteriia</taxon>
        <taxon>Flavobacteriales</taxon>
        <taxon>Flavobacteriaceae</taxon>
        <taxon>Patiriisocius</taxon>
    </lineage>
</organism>
<comment type="caution">
    <text evidence="1">The sequence shown here is derived from an EMBL/GenBank/DDBJ whole genome shotgun (WGS) entry which is preliminary data.</text>
</comment>
<dbReference type="EMBL" id="JAVRHZ010000009">
    <property type="protein sequence ID" value="MDT0556909.1"/>
    <property type="molecule type" value="Genomic_DNA"/>
</dbReference>
<protein>
    <submittedName>
        <fullName evidence="1">SRPBCC family protein</fullName>
    </submittedName>
</protein>
<dbReference type="Proteomes" id="UP001254488">
    <property type="component" value="Unassembled WGS sequence"/>
</dbReference>
<dbReference type="CDD" id="cd07820">
    <property type="entry name" value="SRPBCC_3"/>
    <property type="match status" value="1"/>
</dbReference>